<dbReference type="Proteomes" id="UP000067689">
    <property type="component" value="Chromosome"/>
</dbReference>
<sequence length="196" mass="21194">MTTQRFDGHITGLGTASGTRVVVGIWDHSPYGAFADAMVERPDGHRVLLAPDERIADLVSATYTFDDVRIVPVAVDGWGILAGPLEAHWTPGVRAPIGWLLQAVPGPLGRLEAWARLCDPIARRVMPGVRTHGTAGQGRTEWYAASDAWRVEAATITWDGKDLGPLAPVDPPVRFGFGSAPRTPTLTRVTSFIRDH</sequence>
<reference evidence="1 2" key="1">
    <citation type="journal article" date="1991" name="Int. J. Syst. Bacteriol.">
        <title>Description of the erythromycin-producing bacterium Arthrobacter sp. strain NRRL B-3381 as Aeromicrobium erythreum gen. nov., sp. nov.</title>
        <authorList>
            <person name="Miller E.S."/>
            <person name="Woese C.R."/>
            <person name="Brenner S."/>
        </authorList>
    </citation>
    <scope>NUCLEOTIDE SEQUENCE [LARGE SCALE GENOMIC DNA]</scope>
    <source>
        <strain evidence="1 2">AR18</strain>
    </source>
</reference>
<proteinExistence type="predicted"/>
<organism evidence="1 2">
    <name type="scientific">Aeromicrobium erythreum</name>
    <dbReference type="NCBI Taxonomy" id="2041"/>
    <lineage>
        <taxon>Bacteria</taxon>
        <taxon>Bacillati</taxon>
        <taxon>Actinomycetota</taxon>
        <taxon>Actinomycetes</taxon>
        <taxon>Propionibacteriales</taxon>
        <taxon>Nocardioidaceae</taxon>
        <taxon>Aeromicrobium</taxon>
    </lineage>
</organism>
<gene>
    <name evidence="1" type="ORF">AERYTH_04960</name>
</gene>
<name>A0A0U4CTE9_9ACTN</name>
<keyword evidence="2" id="KW-1185">Reference proteome</keyword>
<evidence type="ECO:0000313" key="1">
    <source>
        <dbReference type="EMBL" id="ALX04093.1"/>
    </source>
</evidence>
<dbReference type="KEGG" id="aer:AERYTH_04960"/>
<accession>A0A0U4CTE9</accession>
<dbReference type="AlphaFoldDB" id="A0A0U4CTE9"/>
<dbReference type="OrthoDB" id="3571220at2"/>
<dbReference type="STRING" id="2041.AERYTH_04960"/>
<dbReference type="RefSeq" id="WP_067855430.1">
    <property type="nucleotide sequence ID" value="NZ_CP011502.1"/>
</dbReference>
<dbReference type="PATRIC" id="fig|2041.4.peg.1028"/>
<evidence type="ECO:0000313" key="2">
    <source>
        <dbReference type="Proteomes" id="UP000067689"/>
    </source>
</evidence>
<protein>
    <submittedName>
        <fullName evidence="1">Uncharacterized protein</fullName>
    </submittedName>
</protein>
<dbReference type="EMBL" id="CP011502">
    <property type="protein sequence ID" value="ALX04093.1"/>
    <property type="molecule type" value="Genomic_DNA"/>
</dbReference>